<dbReference type="InterPro" id="IPR018625">
    <property type="entry name" value="Pet100"/>
</dbReference>
<accession>A0A6G0W938</accession>
<comment type="caution">
    <text evidence="1">The sequence shown here is derived from an EMBL/GenBank/DDBJ whole genome shotgun (WGS) entry which is preliminary data.</text>
</comment>
<dbReference type="GO" id="GO:0005739">
    <property type="term" value="C:mitochondrion"/>
    <property type="evidence" value="ECO:0007669"/>
    <property type="project" value="InterPro"/>
</dbReference>
<dbReference type="AlphaFoldDB" id="A0A6G0W938"/>
<gene>
    <name evidence="1" type="ORF">Ae201684_018218</name>
</gene>
<dbReference type="Pfam" id="PF09803">
    <property type="entry name" value="Pet100"/>
    <property type="match status" value="1"/>
</dbReference>
<reference evidence="1 2" key="1">
    <citation type="submission" date="2019-07" db="EMBL/GenBank/DDBJ databases">
        <title>Genomics analysis of Aphanomyces spp. identifies a new class of oomycete effector associated with host adaptation.</title>
        <authorList>
            <person name="Gaulin E."/>
        </authorList>
    </citation>
    <scope>NUCLEOTIDE SEQUENCE [LARGE SCALE GENOMIC DNA]</scope>
    <source>
        <strain evidence="1 2">ATCC 201684</strain>
    </source>
</reference>
<dbReference type="VEuPathDB" id="FungiDB:AeMF1_000648"/>
<dbReference type="EMBL" id="VJMJ01000326">
    <property type="protein sequence ID" value="KAF0722740.1"/>
    <property type="molecule type" value="Genomic_DNA"/>
</dbReference>
<dbReference type="Proteomes" id="UP000481153">
    <property type="component" value="Unassembled WGS sequence"/>
</dbReference>
<name>A0A6G0W938_9STRA</name>
<evidence type="ECO:0000313" key="1">
    <source>
        <dbReference type="EMBL" id="KAF0722740.1"/>
    </source>
</evidence>
<organism evidence="1 2">
    <name type="scientific">Aphanomyces euteiches</name>
    <dbReference type="NCBI Taxonomy" id="100861"/>
    <lineage>
        <taxon>Eukaryota</taxon>
        <taxon>Sar</taxon>
        <taxon>Stramenopiles</taxon>
        <taxon>Oomycota</taxon>
        <taxon>Saprolegniomycetes</taxon>
        <taxon>Saprolegniales</taxon>
        <taxon>Verrucalvaceae</taxon>
        <taxon>Aphanomyces</taxon>
    </lineage>
</organism>
<protein>
    <submittedName>
        <fullName evidence="1">Uncharacterized protein</fullName>
    </submittedName>
</protein>
<dbReference type="GO" id="GO:0033617">
    <property type="term" value="P:mitochondrial respiratory chain complex IV assembly"/>
    <property type="evidence" value="ECO:0007669"/>
    <property type="project" value="InterPro"/>
</dbReference>
<proteinExistence type="predicted"/>
<sequence>MSRFKSLELFKFSLYVTIPIFTTYVYMQPDVVREIVTRLGYINYPAQELTRDEVLEKMKRGQEERKRQ</sequence>
<keyword evidence="2" id="KW-1185">Reference proteome</keyword>
<evidence type="ECO:0000313" key="2">
    <source>
        <dbReference type="Proteomes" id="UP000481153"/>
    </source>
</evidence>
<dbReference type="OrthoDB" id="18175at2759"/>